<dbReference type="InterPro" id="IPR002514">
    <property type="entry name" value="Transposase_8"/>
</dbReference>
<sequence length="128" mass="14861">MNNSTGMRLRSTNMNAQNNAKGGYKPRRQYDENFKRHAVDLTLQGNRTMRQVAEELGINEGMLYDWRRKYAPRPGVHTGTPQNLEDATKEIERLRSELVRMQERENVLKKSLGILSETPESGMPRSRR</sequence>
<feature type="region of interest" description="Disordered" evidence="2">
    <location>
        <begin position="1"/>
        <end position="31"/>
    </location>
</feature>
<dbReference type="GO" id="GO:0004803">
    <property type="term" value="F:transposase activity"/>
    <property type="evidence" value="ECO:0007669"/>
    <property type="project" value="InterPro"/>
</dbReference>
<dbReference type="Pfam" id="PF01527">
    <property type="entry name" value="HTH_Tnp_1"/>
    <property type="match status" value="1"/>
</dbReference>
<name>A0A1J5PHR1_9ZZZZ</name>
<organism evidence="3">
    <name type="scientific">mine drainage metagenome</name>
    <dbReference type="NCBI Taxonomy" id="410659"/>
    <lineage>
        <taxon>unclassified sequences</taxon>
        <taxon>metagenomes</taxon>
        <taxon>ecological metagenomes</taxon>
    </lineage>
</organism>
<dbReference type="PANTHER" id="PTHR33215">
    <property type="entry name" value="PROTEIN DISTAL ANTENNA"/>
    <property type="match status" value="1"/>
</dbReference>
<accession>A0A1J5PHR1</accession>
<dbReference type="Gene3D" id="1.10.10.60">
    <property type="entry name" value="Homeodomain-like"/>
    <property type="match status" value="1"/>
</dbReference>
<evidence type="ECO:0000256" key="2">
    <source>
        <dbReference type="SAM" id="MobiDB-lite"/>
    </source>
</evidence>
<dbReference type="InterPro" id="IPR051839">
    <property type="entry name" value="RD_transcriptional_regulator"/>
</dbReference>
<protein>
    <submittedName>
        <fullName evidence="3">Transposase</fullName>
    </submittedName>
</protein>
<evidence type="ECO:0000256" key="1">
    <source>
        <dbReference type="SAM" id="Coils"/>
    </source>
</evidence>
<dbReference type="InterPro" id="IPR009057">
    <property type="entry name" value="Homeodomain-like_sf"/>
</dbReference>
<dbReference type="EMBL" id="MLJW01005994">
    <property type="protein sequence ID" value="OIQ67335.1"/>
    <property type="molecule type" value="Genomic_DNA"/>
</dbReference>
<feature type="compositionally biased region" description="Polar residues" evidence="2">
    <location>
        <begin position="1"/>
        <end position="20"/>
    </location>
</feature>
<proteinExistence type="predicted"/>
<gene>
    <name evidence="3" type="ORF">GALL_510850</name>
</gene>
<dbReference type="GO" id="GO:0003677">
    <property type="term" value="F:DNA binding"/>
    <property type="evidence" value="ECO:0007669"/>
    <property type="project" value="InterPro"/>
</dbReference>
<evidence type="ECO:0000313" key="3">
    <source>
        <dbReference type="EMBL" id="OIQ67335.1"/>
    </source>
</evidence>
<dbReference type="AlphaFoldDB" id="A0A1J5PHR1"/>
<keyword evidence="1" id="KW-0175">Coiled coil</keyword>
<comment type="caution">
    <text evidence="3">The sequence shown here is derived from an EMBL/GenBank/DDBJ whole genome shotgun (WGS) entry which is preliminary data.</text>
</comment>
<dbReference type="PANTHER" id="PTHR33215:SF13">
    <property type="entry name" value="PROTEIN DISTAL ANTENNA"/>
    <property type="match status" value="1"/>
</dbReference>
<feature type="coiled-coil region" evidence="1">
    <location>
        <begin position="84"/>
        <end position="111"/>
    </location>
</feature>
<dbReference type="SUPFAM" id="SSF46689">
    <property type="entry name" value="Homeodomain-like"/>
    <property type="match status" value="1"/>
</dbReference>
<dbReference type="GO" id="GO:0006313">
    <property type="term" value="P:DNA transposition"/>
    <property type="evidence" value="ECO:0007669"/>
    <property type="project" value="InterPro"/>
</dbReference>
<reference evidence="3" key="1">
    <citation type="submission" date="2016-10" db="EMBL/GenBank/DDBJ databases">
        <title>Sequence of Gallionella enrichment culture.</title>
        <authorList>
            <person name="Poehlein A."/>
            <person name="Muehling M."/>
            <person name="Daniel R."/>
        </authorList>
    </citation>
    <scope>NUCLEOTIDE SEQUENCE</scope>
</reference>